<dbReference type="SUPFAM" id="SSF55729">
    <property type="entry name" value="Acyl-CoA N-acyltransferases (Nat)"/>
    <property type="match status" value="1"/>
</dbReference>
<dbReference type="Pfam" id="PF13302">
    <property type="entry name" value="Acetyltransf_3"/>
    <property type="match status" value="1"/>
</dbReference>
<organism evidence="2 3">
    <name type="scientific">Kordia antarctica</name>
    <dbReference type="NCBI Taxonomy" id="1218801"/>
    <lineage>
        <taxon>Bacteria</taxon>
        <taxon>Pseudomonadati</taxon>
        <taxon>Bacteroidota</taxon>
        <taxon>Flavobacteriia</taxon>
        <taxon>Flavobacteriales</taxon>
        <taxon>Flavobacteriaceae</taxon>
        <taxon>Kordia</taxon>
    </lineage>
</organism>
<accession>A0A7L4ZP86</accession>
<protein>
    <submittedName>
        <fullName evidence="2">Ribosomal N-acetyltransferase YdaF</fullName>
        <ecNumber evidence="2">2.3.1.-</ecNumber>
    </submittedName>
</protein>
<dbReference type="RefSeq" id="WP_160130854.1">
    <property type="nucleotide sequence ID" value="NZ_CP019288.1"/>
</dbReference>
<keyword evidence="3" id="KW-1185">Reference proteome</keyword>
<keyword evidence="2" id="KW-0808">Transferase</keyword>
<keyword evidence="2" id="KW-0012">Acyltransferase</keyword>
<dbReference type="PANTHER" id="PTHR43610:SF1">
    <property type="entry name" value="N-ACETYLTRANSFERASE DOMAIN-CONTAINING PROTEIN"/>
    <property type="match status" value="1"/>
</dbReference>
<reference evidence="2 3" key="1">
    <citation type="journal article" date="2013" name="Int. J. Syst. Evol. Microbiol.">
        <title>Kordia antarctica sp. nov., isolated from Antarctic seawater.</title>
        <authorList>
            <person name="Baek K."/>
            <person name="Choi A."/>
            <person name="Kang I."/>
            <person name="Lee K."/>
            <person name="Cho J.C."/>
        </authorList>
    </citation>
    <scope>NUCLEOTIDE SEQUENCE [LARGE SCALE GENOMIC DNA]</scope>
    <source>
        <strain evidence="2 3">IMCC3317</strain>
    </source>
</reference>
<dbReference type="KEGG" id="kan:IMCC3317_36910"/>
<dbReference type="OrthoDB" id="9795199at2"/>
<dbReference type="InterPro" id="IPR016181">
    <property type="entry name" value="Acyl_CoA_acyltransferase"/>
</dbReference>
<dbReference type="AlphaFoldDB" id="A0A7L4ZP86"/>
<evidence type="ECO:0000313" key="2">
    <source>
        <dbReference type="EMBL" id="QHI38300.1"/>
    </source>
</evidence>
<feature type="domain" description="N-acetyltransferase" evidence="1">
    <location>
        <begin position="18"/>
        <end position="157"/>
    </location>
</feature>
<sequence>MILLDFKKNYILDNGFVQLRPLQADNFDHLLPFSMKEPELWKYSLTPGNGETNLKKYIAFALEGRANKDSYPFIVYDKRFKIVAGSTRFYDFNQTHQTVSLGYTWYGKEFQGTGLNKNCKFLLLQFAFEHMKVQRVEFRADNNNKRSIAAMKSIGCTEEGVLRSNCAAADGRRDSIVFSILRYEWFSRVKRELMKKL</sequence>
<name>A0A7L4ZP86_9FLAO</name>
<dbReference type="EC" id="2.3.1.-" evidence="2"/>
<dbReference type="PANTHER" id="PTHR43610">
    <property type="entry name" value="BLL6696 PROTEIN"/>
    <property type="match status" value="1"/>
</dbReference>
<proteinExistence type="predicted"/>
<evidence type="ECO:0000259" key="1">
    <source>
        <dbReference type="Pfam" id="PF13302"/>
    </source>
</evidence>
<dbReference type="EMBL" id="CP019288">
    <property type="protein sequence ID" value="QHI38300.1"/>
    <property type="molecule type" value="Genomic_DNA"/>
</dbReference>
<dbReference type="InterPro" id="IPR000182">
    <property type="entry name" value="GNAT_dom"/>
</dbReference>
<dbReference type="GO" id="GO:0016747">
    <property type="term" value="F:acyltransferase activity, transferring groups other than amino-acyl groups"/>
    <property type="evidence" value="ECO:0007669"/>
    <property type="project" value="InterPro"/>
</dbReference>
<dbReference type="Gene3D" id="3.40.630.30">
    <property type="match status" value="1"/>
</dbReference>
<dbReference type="Proteomes" id="UP000464657">
    <property type="component" value="Chromosome"/>
</dbReference>
<gene>
    <name evidence="2" type="primary">ydaF_2</name>
    <name evidence="2" type="ORF">IMCC3317_36910</name>
</gene>
<evidence type="ECO:0000313" key="3">
    <source>
        <dbReference type="Proteomes" id="UP000464657"/>
    </source>
</evidence>